<feature type="binding site" evidence="3">
    <location>
        <position position="249"/>
    </location>
    <ligand>
        <name>Mn(2+)</name>
        <dbReference type="ChEBI" id="CHEBI:29035"/>
        <label>1</label>
    </ligand>
</feature>
<keyword evidence="6" id="KW-1185">Reference proteome</keyword>
<dbReference type="RefSeq" id="WP_028972123.1">
    <property type="nucleotide sequence ID" value="NZ_CTRP01000010.1"/>
</dbReference>
<dbReference type="GO" id="GO:0033389">
    <property type="term" value="P:putrescine biosynthetic process from arginine, via agmatine"/>
    <property type="evidence" value="ECO:0007669"/>
    <property type="project" value="TreeGrafter"/>
</dbReference>
<dbReference type="SUPFAM" id="SSF52768">
    <property type="entry name" value="Arginase/deacetylase"/>
    <property type="match status" value="1"/>
</dbReference>
<feature type="binding site" evidence="3">
    <location>
        <position position="156"/>
    </location>
    <ligand>
        <name>Mn(2+)</name>
        <dbReference type="ChEBI" id="CHEBI:29035"/>
        <label>1</label>
    </ligand>
</feature>
<dbReference type="GO" id="GO:0046872">
    <property type="term" value="F:metal ion binding"/>
    <property type="evidence" value="ECO:0007669"/>
    <property type="project" value="UniProtKB-KW"/>
</dbReference>
<reference evidence="6" key="1">
    <citation type="submission" date="2015-03" db="EMBL/GenBank/DDBJ databases">
        <authorList>
            <person name="Nijsse Bart"/>
        </authorList>
    </citation>
    <scope>NUCLEOTIDE SEQUENCE [LARGE SCALE GENOMIC DNA]</scope>
</reference>
<proteinExistence type="inferred from homology"/>
<evidence type="ECO:0000256" key="3">
    <source>
        <dbReference type="PIRSR" id="PIRSR036979-1"/>
    </source>
</evidence>
<comment type="cofactor">
    <cofactor evidence="3">
        <name>Mn(2+)</name>
        <dbReference type="ChEBI" id="CHEBI:29035"/>
    </cofactor>
    <text evidence="3">Binds 2 manganese ions per subunit.</text>
</comment>
<dbReference type="CDD" id="cd09990">
    <property type="entry name" value="Agmatinase-like"/>
    <property type="match status" value="1"/>
</dbReference>
<feature type="binding site" evidence="3">
    <location>
        <position position="132"/>
    </location>
    <ligand>
        <name>Mn(2+)</name>
        <dbReference type="ChEBI" id="CHEBI:29035"/>
        <label>1</label>
    </ligand>
</feature>
<feature type="binding site" evidence="3">
    <location>
        <position position="160"/>
    </location>
    <ligand>
        <name>Mn(2+)</name>
        <dbReference type="ChEBI" id="CHEBI:29035"/>
        <label>1</label>
    </ligand>
</feature>
<sequence>METRPVIYDPTSKPREIYSGVPSFLGLPVAKNKEDLKLYDFAILGVPWEGGCTYGGYSSCVIAPKTIRSVSSRYTGYLPDYDIDTFDSLTGCDYGDTVVQNGNYELTFNSIREKYADIIEGGQIPIVFGGDHSIAYPLIQTLAKKHKKRVGVIHFDAHLDNYPAFGDDLYSRCSPFNQLYQDENMDPTKIVHIGIRGARNHPQERKEARKYGASVITAKEIKENGYMASVKKALSIAQQDTDVVYVTVCSDVLDGAFNPQGPIDPCGLTSFELAMMVNECAYAGAGSFDFVEIYPETSGAHVSAHTGTCLALYFMNGVARNRLEKNQKLSNCSNY</sequence>
<evidence type="ECO:0000256" key="2">
    <source>
        <dbReference type="ARBA" id="ARBA00022801"/>
    </source>
</evidence>
<dbReference type="PROSITE" id="PS51409">
    <property type="entry name" value="ARGINASE_2"/>
    <property type="match status" value="1"/>
</dbReference>
<keyword evidence="3" id="KW-0464">Manganese</keyword>
<comment type="similarity">
    <text evidence="4">Belongs to the arginase family.</text>
</comment>
<feature type="binding site" evidence="3">
    <location>
        <position position="158"/>
    </location>
    <ligand>
        <name>Mn(2+)</name>
        <dbReference type="ChEBI" id="CHEBI:29035"/>
        <label>1</label>
    </ligand>
</feature>
<dbReference type="PIRSF" id="PIRSF036979">
    <property type="entry name" value="Arginase"/>
    <property type="match status" value="1"/>
</dbReference>
<dbReference type="PANTHER" id="PTHR11358">
    <property type="entry name" value="ARGINASE/AGMATINASE"/>
    <property type="match status" value="1"/>
</dbReference>
<dbReference type="GO" id="GO:0008783">
    <property type="term" value="F:agmatinase activity"/>
    <property type="evidence" value="ECO:0007669"/>
    <property type="project" value="TreeGrafter"/>
</dbReference>
<name>A0A0U1KZ82_9FIRM</name>
<feature type="binding site" evidence="3">
    <location>
        <position position="251"/>
    </location>
    <ligand>
        <name>Mn(2+)</name>
        <dbReference type="ChEBI" id="CHEBI:29035"/>
        <label>1</label>
    </ligand>
</feature>
<keyword evidence="1 3" id="KW-0479">Metal-binding</keyword>
<dbReference type="Gene3D" id="3.40.800.10">
    <property type="entry name" value="Ureohydrolase domain"/>
    <property type="match status" value="1"/>
</dbReference>
<dbReference type="EMBL" id="CTRP01000010">
    <property type="protein sequence ID" value="CQR72253.1"/>
    <property type="molecule type" value="Genomic_DNA"/>
</dbReference>
<dbReference type="PANTHER" id="PTHR11358:SF26">
    <property type="entry name" value="GUANIDINO ACID HYDROLASE, MITOCHONDRIAL"/>
    <property type="match status" value="1"/>
</dbReference>
<dbReference type="Proteomes" id="UP000049855">
    <property type="component" value="Unassembled WGS sequence"/>
</dbReference>
<gene>
    <name evidence="5" type="ORF">SpAn4DRAFT_2713</name>
</gene>
<dbReference type="InterPro" id="IPR023696">
    <property type="entry name" value="Ureohydrolase_dom_sf"/>
</dbReference>
<evidence type="ECO:0000313" key="6">
    <source>
        <dbReference type="Proteomes" id="UP000049855"/>
    </source>
</evidence>
<keyword evidence="2 5" id="KW-0378">Hydrolase</keyword>
<evidence type="ECO:0000313" key="5">
    <source>
        <dbReference type="EMBL" id="CQR72253.1"/>
    </source>
</evidence>
<evidence type="ECO:0000256" key="4">
    <source>
        <dbReference type="PROSITE-ProRule" id="PRU00742"/>
    </source>
</evidence>
<dbReference type="Pfam" id="PF00491">
    <property type="entry name" value="Arginase"/>
    <property type="match status" value="1"/>
</dbReference>
<dbReference type="InterPro" id="IPR006035">
    <property type="entry name" value="Ureohydrolase"/>
</dbReference>
<evidence type="ECO:0000256" key="1">
    <source>
        <dbReference type="ARBA" id="ARBA00022723"/>
    </source>
</evidence>
<accession>A0A0U1KZ82</accession>
<dbReference type="AlphaFoldDB" id="A0A0U1KZ82"/>
<protein>
    <submittedName>
        <fullName evidence="5">Arginase/agmatinase/formimionoglutamate hydrolase, arginase family</fullName>
    </submittedName>
</protein>
<organism evidence="5 6">
    <name type="scientific">Sporomusa ovata</name>
    <dbReference type="NCBI Taxonomy" id="2378"/>
    <lineage>
        <taxon>Bacteria</taxon>
        <taxon>Bacillati</taxon>
        <taxon>Bacillota</taxon>
        <taxon>Negativicutes</taxon>
        <taxon>Selenomonadales</taxon>
        <taxon>Sporomusaceae</taxon>
        <taxon>Sporomusa</taxon>
    </lineage>
</organism>